<dbReference type="Proteomes" id="UP000054144">
    <property type="component" value="Unassembled WGS sequence"/>
</dbReference>
<feature type="transmembrane region" description="Helical" evidence="2">
    <location>
        <begin position="326"/>
        <end position="348"/>
    </location>
</feature>
<keyword evidence="2" id="KW-1133">Transmembrane helix</keyword>
<evidence type="ECO:0000313" key="4">
    <source>
        <dbReference type="Proteomes" id="UP000054144"/>
    </source>
</evidence>
<evidence type="ECO:0000256" key="1">
    <source>
        <dbReference type="SAM" id="MobiDB-lite"/>
    </source>
</evidence>
<gene>
    <name evidence="3" type="ORF">FISHEDRAFT_60598</name>
</gene>
<accession>A0A0D7A5M0</accession>
<protein>
    <submittedName>
        <fullName evidence="3">Uncharacterized protein</fullName>
    </submittedName>
</protein>
<dbReference type="EMBL" id="KN882043">
    <property type="protein sequence ID" value="KIY46123.1"/>
    <property type="molecule type" value="Genomic_DNA"/>
</dbReference>
<keyword evidence="2" id="KW-0812">Transmembrane</keyword>
<reference evidence="3 4" key="1">
    <citation type="journal article" date="2015" name="Fungal Genet. Biol.">
        <title>Evolution of novel wood decay mechanisms in Agaricales revealed by the genome sequences of Fistulina hepatica and Cylindrobasidium torrendii.</title>
        <authorList>
            <person name="Floudas D."/>
            <person name="Held B.W."/>
            <person name="Riley R."/>
            <person name="Nagy L.G."/>
            <person name="Koehler G."/>
            <person name="Ransdell A.S."/>
            <person name="Younus H."/>
            <person name="Chow J."/>
            <person name="Chiniquy J."/>
            <person name="Lipzen A."/>
            <person name="Tritt A."/>
            <person name="Sun H."/>
            <person name="Haridas S."/>
            <person name="LaButti K."/>
            <person name="Ohm R.A."/>
            <person name="Kues U."/>
            <person name="Blanchette R.A."/>
            <person name="Grigoriev I.V."/>
            <person name="Minto R.E."/>
            <person name="Hibbett D.S."/>
        </authorList>
    </citation>
    <scope>NUCLEOTIDE SEQUENCE [LARGE SCALE GENOMIC DNA]</scope>
    <source>
        <strain evidence="3 4">ATCC 64428</strain>
    </source>
</reference>
<dbReference type="Gene3D" id="2.60.120.260">
    <property type="entry name" value="Galactose-binding domain-like"/>
    <property type="match status" value="2"/>
</dbReference>
<feature type="region of interest" description="Disordered" evidence="1">
    <location>
        <begin position="298"/>
        <end position="320"/>
    </location>
</feature>
<proteinExistence type="predicted"/>
<dbReference type="AlphaFoldDB" id="A0A0D7A5M0"/>
<name>A0A0D7A5M0_9AGAR</name>
<keyword evidence="2" id="KW-0472">Membrane</keyword>
<organism evidence="3 4">
    <name type="scientific">Fistulina hepatica ATCC 64428</name>
    <dbReference type="NCBI Taxonomy" id="1128425"/>
    <lineage>
        <taxon>Eukaryota</taxon>
        <taxon>Fungi</taxon>
        <taxon>Dikarya</taxon>
        <taxon>Basidiomycota</taxon>
        <taxon>Agaricomycotina</taxon>
        <taxon>Agaricomycetes</taxon>
        <taxon>Agaricomycetidae</taxon>
        <taxon>Agaricales</taxon>
        <taxon>Fistulinaceae</taxon>
        <taxon>Fistulina</taxon>
    </lineage>
</organism>
<evidence type="ECO:0000313" key="3">
    <source>
        <dbReference type="EMBL" id="KIY46123.1"/>
    </source>
</evidence>
<sequence>MDTSAVNINITVDDFDSVLSYETHSAWETPDPSSSDFDAANSQWLMGTYHKTSVVNTTLSFNFTAPALYIFGASGPDYGSYEVVVDSVSSKFSAYATQNASSPYLLYGSSELSYDNHTLQLRNLGAANSSSGGNFLFDFLRFTVQLAPSGATVSNTTLQEDDSSITYTGTWDNNTSANFSGGGSAYTNEDGASFGLDFHASAIYIFGDKKNDHGLYNVTLSSTDGSTVETYDGISGCGGAYGQTCEQQHPTLAYFASNLDNISYHLKLVNDAGVNGSYFDLDSIVLTIPSVYAPRNLSSTSTSTSTSTIGSASATSSTGGGNASNGAAAALLASNPVVFIALFSLWLFRFWRN</sequence>
<feature type="compositionally biased region" description="Low complexity" evidence="1">
    <location>
        <begin position="298"/>
        <end position="317"/>
    </location>
</feature>
<evidence type="ECO:0000256" key="2">
    <source>
        <dbReference type="SAM" id="Phobius"/>
    </source>
</evidence>
<dbReference type="OrthoDB" id="2563669at2759"/>
<keyword evidence="4" id="KW-1185">Reference proteome</keyword>